<comment type="caution">
    <text evidence="1">The sequence shown here is derived from an EMBL/GenBank/DDBJ whole genome shotgun (WGS) entry which is preliminary data.</text>
</comment>
<proteinExistence type="predicted"/>
<sequence>MFRMVESQFKDFKDGRVRVMLVVSFIESDGNSVVKDYRLDEFDSDYEEELNASAIFMAKLTPAGSDNENDVGPSYDSDALSERKQAVLYDGKNLSDKHESVFVFDSDETLQSAKESQLRMKDKEIKLVDYSKLNNLSEIFVPRKEVSAKQSYFSPLSETTIVEIVKPVKEVPKQLPKTSQAKKYLKCVKCHINTLEEVVKYKTTQTDWFDSVAKDIKKVFVKDVEPIVKSLRKWITDFEKELKS</sequence>
<keyword evidence="2" id="KW-1185">Reference proteome</keyword>
<protein>
    <submittedName>
        <fullName evidence="1">Uncharacterized protein</fullName>
    </submittedName>
</protein>
<dbReference type="EMBL" id="BQNB010015944">
    <property type="protein sequence ID" value="GJT45958.1"/>
    <property type="molecule type" value="Genomic_DNA"/>
</dbReference>
<dbReference type="Proteomes" id="UP001151760">
    <property type="component" value="Unassembled WGS sequence"/>
</dbReference>
<organism evidence="1 2">
    <name type="scientific">Tanacetum coccineum</name>
    <dbReference type="NCBI Taxonomy" id="301880"/>
    <lineage>
        <taxon>Eukaryota</taxon>
        <taxon>Viridiplantae</taxon>
        <taxon>Streptophyta</taxon>
        <taxon>Embryophyta</taxon>
        <taxon>Tracheophyta</taxon>
        <taxon>Spermatophyta</taxon>
        <taxon>Magnoliopsida</taxon>
        <taxon>eudicotyledons</taxon>
        <taxon>Gunneridae</taxon>
        <taxon>Pentapetalae</taxon>
        <taxon>asterids</taxon>
        <taxon>campanulids</taxon>
        <taxon>Asterales</taxon>
        <taxon>Asteraceae</taxon>
        <taxon>Asteroideae</taxon>
        <taxon>Anthemideae</taxon>
        <taxon>Anthemidinae</taxon>
        <taxon>Tanacetum</taxon>
    </lineage>
</organism>
<accession>A0ABQ5E523</accession>
<gene>
    <name evidence="1" type="ORF">Tco_0954673</name>
</gene>
<reference evidence="1" key="1">
    <citation type="journal article" date="2022" name="Int. J. Mol. Sci.">
        <title>Draft Genome of Tanacetum Coccineum: Genomic Comparison of Closely Related Tanacetum-Family Plants.</title>
        <authorList>
            <person name="Yamashiro T."/>
            <person name="Shiraishi A."/>
            <person name="Nakayama K."/>
            <person name="Satake H."/>
        </authorList>
    </citation>
    <scope>NUCLEOTIDE SEQUENCE</scope>
</reference>
<name>A0ABQ5E523_9ASTR</name>
<evidence type="ECO:0000313" key="2">
    <source>
        <dbReference type="Proteomes" id="UP001151760"/>
    </source>
</evidence>
<reference evidence="1" key="2">
    <citation type="submission" date="2022-01" db="EMBL/GenBank/DDBJ databases">
        <authorList>
            <person name="Yamashiro T."/>
            <person name="Shiraishi A."/>
            <person name="Satake H."/>
            <person name="Nakayama K."/>
        </authorList>
    </citation>
    <scope>NUCLEOTIDE SEQUENCE</scope>
</reference>
<evidence type="ECO:0000313" key="1">
    <source>
        <dbReference type="EMBL" id="GJT45958.1"/>
    </source>
</evidence>